<dbReference type="Gramene" id="Aco001177.1.mrna1">
    <property type="protein sequence ID" value="Aco001177.1.mrna1"/>
    <property type="gene ID" value="Aco001177.1.path1"/>
</dbReference>
<dbReference type="PANTHER" id="PTHR36396:SF1">
    <property type="entry name" value="MALTASE-GLUCOAMYLASE, INTESTINAL PROTEIN"/>
    <property type="match status" value="1"/>
</dbReference>
<keyword evidence="2" id="KW-0472">Membrane</keyword>
<organism evidence="3 4">
    <name type="scientific">Ananas comosus</name>
    <name type="common">Pineapple</name>
    <name type="synonym">Ananas ananas</name>
    <dbReference type="NCBI Taxonomy" id="4615"/>
    <lineage>
        <taxon>Eukaryota</taxon>
        <taxon>Viridiplantae</taxon>
        <taxon>Streptophyta</taxon>
        <taxon>Embryophyta</taxon>
        <taxon>Tracheophyta</taxon>
        <taxon>Spermatophyta</taxon>
        <taxon>Magnoliopsida</taxon>
        <taxon>Liliopsida</taxon>
        <taxon>Poales</taxon>
        <taxon>Bromeliaceae</taxon>
        <taxon>Bromelioideae</taxon>
        <taxon>Ananas</taxon>
    </lineage>
</organism>
<comment type="caution">
    <text evidence="3">The sequence shown here is derived from an EMBL/GenBank/DDBJ whole genome shotgun (WGS) entry which is preliminary data.</text>
</comment>
<evidence type="ECO:0000256" key="1">
    <source>
        <dbReference type="SAM" id="MobiDB-lite"/>
    </source>
</evidence>
<evidence type="ECO:0000313" key="3">
    <source>
        <dbReference type="EMBL" id="OAY72395.1"/>
    </source>
</evidence>
<feature type="compositionally biased region" description="Basic and acidic residues" evidence="1">
    <location>
        <begin position="1"/>
        <end position="14"/>
    </location>
</feature>
<feature type="region of interest" description="Disordered" evidence="1">
    <location>
        <begin position="1"/>
        <end position="41"/>
    </location>
</feature>
<feature type="transmembrane region" description="Helical" evidence="2">
    <location>
        <begin position="158"/>
        <end position="183"/>
    </location>
</feature>
<dbReference type="EMBL" id="LSRQ01003110">
    <property type="protein sequence ID" value="OAY72395.1"/>
    <property type="molecule type" value="Genomic_DNA"/>
</dbReference>
<evidence type="ECO:0000313" key="4">
    <source>
        <dbReference type="Proteomes" id="UP000092600"/>
    </source>
</evidence>
<accession>A0A199V6C1</accession>
<proteinExistence type="predicted"/>
<dbReference type="PANTHER" id="PTHR36396">
    <property type="entry name" value="MALTASE-GLUCOAMYLASE, INTESTINAL PROTEIN"/>
    <property type="match status" value="1"/>
</dbReference>
<sequence length="196" mass="21664">MADAAEEKRSRFDDVPMEEEEAKASLLKEIESPSDDSDSKSPVKLFLDQFLEIACKSSGKVRRFAAGTEARFALYSINRKLTAGTLPALYIEAVKEGEEPVIFGPRTVLVNYGRGWKLQTVTEEVGDEDARGMQSTSVSNKKPPELQSMKKPSGRLTLLTYIGKILLTFAFMFLLGGVLTMFLETLPSLLLFATSL</sequence>
<feature type="region of interest" description="Disordered" evidence="1">
    <location>
        <begin position="127"/>
        <end position="149"/>
    </location>
</feature>
<evidence type="ECO:0000256" key="2">
    <source>
        <dbReference type="SAM" id="Phobius"/>
    </source>
</evidence>
<keyword evidence="2" id="KW-1133">Transmembrane helix</keyword>
<dbReference type="Proteomes" id="UP000092600">
    <property type="component" value="Unassembled WGS sequence"/>
</dbReference>
<name>A0A199V6C1_ANACO</name>
<gene>
    <name evidence="3" type="ORF">ACMD2_03917</name>
</gene>
<feature type="compositionally biased region" description="Basic and acidic residues" evidence="1">
    <location>
        <begin position="22"/>
        <end position="41"/>
    </location>
</feature>
<protein>
    <submittedName>
        <fullName evidence="3">Uncharacterized protein</fullName>
    </submittedName>
</protein>
<keyword evidence="2" id="KW-0812">Transmembrane</keyword>
<reference evidence="3 4" key="1">
    <citation type="journal article" date="2016" name="DNA Res.">
        <title>The draft genome of MD-2 pineapple using hybrid error correction of long reads.</title>
        <authorList>
            <person name="Redwan R.M."/>
            <person name="Saidin A."/>
            <person name="Kumar S.V."/>
        </authorList>
    </citation>
    <scope>NUCLEOTIDE SEQUENCE [LARGE SCALE GENOMIC DNA]</scope>
    <source>
        <strain evidence="4">cv. MD2</strain>
        <tissue evidence="3">Leaf</tissue>
    </source>
</reference>
<dbReference type="STRING" id="4615.A0A199V6C1"/>
<dbReference type="AlphaFoldDB" id="A0A199V6C1"/>